<proteinExistence type="predicted"/>
<dbReference type="Proteomes" id="UP000499080">
    <property type="component" value="Unassembled WGS sequence"/>
</dbReference>
<protein>
    <submittedName>
        <fullName evidence="2">Uncharacterized protein</fullName>
    </submittedName>
</protein>
<organism evidence="2 3">
    <name type="scientific">Araneus ventricosus</name>
    <name type="common">Orbweaver spider</name>
    <name type="synonym">Epeira ventricosa</name>
    <dbReference type="NCBI Taxonomy" id="182803"/>
    <lineage>
        <taxon>Eukaryota</taxon>
        <taxon>Metazoa</taxon>
        <taxon>Ecdysozoa</taxon>
        <taxon>Arthropoda</taxon>
        <taxon>Chelicerata</taxon>
        <taxon>Arachnida</taxon>
        <taxon>Araneae</taxon>
        <taxon>Araneomorphae</taxon>
        <taxon>Entelegynae</taxon>
        <taxon>Araneoidea</taxon>
        <taxon>Araneidae</taxon>
        <taxon>Araneus</taxon>
    </lineage>
</organism>
<name>A0A4Y2A2X0_ARAVE</name>
<reference evidence="2 3" key="1">
    <citation type="journal article" date="2019" name="Sci. Rep.">
        <title>Orb-weaving spider Araneus ventricosus genome elucidates the spidroin gene catalogue.</title>
        <authorList>
            <person name="Kono N."/>
            <person name="Nakamura H."/>
            <person name="Ohtoshi R."/>
            <person name="Moran D.A.P."/>
            <person name="Shinohara A."/>
            <person name="Yoshida Y."/>
            <person name="Fujiwara M."/>
            <person name="Mori M."/>
            <person name="Tomita M."/>
            <person name="Arakawa K."/>
        </authorList>
    </citation>
    <scope>NUCLEOTIDE SEQUENCE [LARGE SCALE GENOMIC DNA]</scope>
</reference>
<evidence type="ECO:0000256" key="1">
    <source>
        <dbReference type="SAM" id="MobiDB-lite"/>
    </source>
</evidence>
<sequence>MVVGDGTPGETTNSGGPAGIFRIMGGSKDNNRGSSSNGTPGAAASSGGPTGYTYAGHKLRSISHGSSSIRRVVDGSPGTTANSGGPARYLFVGHQLQSLFKPTHA</sequence>
<evidence type="ECO:0000313" key="2">
    <source>
        <dbReference type="EMBL" id="GBL74132.1"/>
    </source>
</evidence>
<gene>
    <name evidence="2" type="ORF">AVEN_231024_1</name>
</gene>
<dbReference type="AlphaFoldDB" id="A0A4Y2A2X0"/>
<keyword evidence="3" id="KW-1185">Reference proteome</keyword>
<accession>A0A4Y2A2X0</accession>
<evidence type="ECO:0000313" key="3">
    <source>
        <dbReference type="Proteomes" id="UP000499080"/>
    </source>
</evidence>
<dbReference type="EMBL" id="BGPR01000004">
    <property type="protein sequence ID" value="GBL74132.1"/>
    <property type="molecule type" value="Genomic_DNA"/>
</dbReference>
<feature type="compositionally biased region" description="Low complexity" evidence="1">
    <location>
        <begin position="33"/>
        <end position="47"/>
    </location>
</feature>
<comment type="caution">
    <text evidence="2">The sequence shown here is derived from an EMBL/GenBank/DDBJ whole genome shotgun (WGS) entry which is preliminary data.</text>
</comment>
<feature type="region of interest" description="Disordered" evidence="1">
    <location>
        <begin position="1"/>
        <end position="86"/>
    </location>
</feature>